<feature type="transmembrane region" description="Helical" evidence="1">
    <location>
        <begin position="86"/>
        <end position="107"/>
    </location>
</feature>
<evidence type="ECO:0000313" key="3">
    <source>
        <dbReference type="EMBL" id="UGS28672.1"/>
    </source>
</evidence>
<accession>A0ABY3S0T0</accession>
<dbReference type="EMBL" id="CP082781">
    <property type="protein sequence ID" value="UGS28672.1"/>
    <property type="molecule type" value="Genomic_DNA"/>
</dbReference>
<keyword evidence="1" id="KW-0812">Transmembrane</keyword>
<dbReference type="InterPro" id="IPR019251">
    <property type="entry name" value="DUF2231_TM"/>
</dbReference>
<reference evidence="3 4" key="1">
    <citation type="submission" date="2023-01" db="EMBL/GenBank/DDBJ databases">
        <title>Characterization of estradiol degrading bacteria Microbacterium sp. MZT7 and reveal degrading genes through genome analysis.</title>
        <authorList>
            <person name="Hao P."/>
            <person name="Gao Y."/>
        </authorList>
    </citation>
    <scope>NUCLEOTIDE SEQUENCE [LARGE SCALE GENOMIC DNA]</scope>
    <source>
        <strain evidence="3 4">MZT7</strain>
    </source>
</reference>
<dbReference type="Proteomes" id="UP001199642">
    <property type="component" value="Chromosome"/>
</dbReference>
<keyword evidence="1" id="KW-1133">Transmembrane helix</keyword>
<feature type="transmembrane region" description="Helical" evidence="1">
    <location>
        <begin position="17"/>
        <end position="39"/>
    </location>
</feature>
<dbReference type="RefSeq" id="WP_231820403.1">
    <property type="nucleotide sequence ID" value="NZ_CP082781.1"/>
</dbReference>
<protein>
    <recommendedName>
        <fullName evidence="2">DUF2231 domain-containing protein</fullName>
    </recommendedName>
</protein>
<keyword evidence="4" id="KW-1185">Reference proteome</keyword>
<name>A0ABY3S0T0_9MICO</name>
<feature type="transmembrane region" description="Helical" evidence="1">
    <location>
        <begin position="128"/>
        <end position="147"/>
    </location>
</feature>
<feature type="transmembrane region" description="Helical" evidence="1">
    <location>
        <begin position="46"/>
        <end position="66"/>
    </location>
</feature>
<keyword evidence="1" id="KW-0472">Membrane</keyword>
<gene>
    <name evidence="3" type="ORF">K8F61_01045</name>
</gene>
<feature type="domain" description="DUF2231" evidence="2">
    <location>
        <begin position="11"/>
        <end position="160"/>
    </location>
</feature>
<evidence type="ECO:0000259" key="2">
    <source>
        <dbReference type="Pfam" id="PF09990"/>
    </source>
</evidence>
<evidence type="ECO:0000313" key="4">
    <source>
        <dbReference type="Proteomes" id="UP001199642"/>
    </source>
</evidence>
<proteinExistence type="predicted"/>
<organism evidence="3 4">
    <name type="scientific">Microbacterium resistens</name>
    <dbReference type="NCBI Taxonomy" id="156977"/>
    <lineage>
        <taxon>Bacteria</taxon>
        <taxon>Bacillati</taxon>
        <taxon>Actinomycetota</taxon>
        <taxon>Actinomycetes</taxon>
        <taxon>Micrococcales</taxon>
        <taxon>Microbacteriaceae</taxon>
        <taxon>Microbacterium</taxon>
    </lineage>
</organism>
<dbReference type="Pfam" id="PF09990">
    <property type="entry name" value="DUF2231"/>
    <property type="match status" value="1"/>
</dbReference>
<evidence type="ECO:0000256" key="1">
    <source>
        <dbReference type="SAM" id="Phobius"/>
    </source>
</evidence>
<sequence length="161" mass="16360">MTSLDTASFAGLPLHPLLVHAAVVLTPLTAIALIVCALWPAARRRVGAALPLAAVLVAVLIPLTAATGASLADAVGRASAVQRHEALGLMLVPWAISLAPTALAVWIADRRRPDPSEQSAAWPRPVRAAIAAAALVSAIGTLVLVILTGDAGARAVWEGSV</sequence>